<dbReference type="GO" id="GO:0070224">
    <property type="term" value="F:sulfide:quinone oxidoreductase activity"/>
    <property type="evidence" value="ECO:0007669"/>
    <property type="project" value="TreeGrafter"/>
</dbReference>
<dbReference type="InterPro" id="IPR015904">
    <property type="entry name" value="Sulphide_quinone_reductase"/>
</dbReference>
<evidence type="ECO:0000256" key="2">
    <source>
        <dbReference type="ARBA" id="ARBA00022630"/>
    </source>
</evidence>
<comment type="cofactor">
    <cofactor evidence="1">
        <name>FAD</name>
        <dbReference type="ChEBI" id="CHEBI:57692"/>
    </cofactor>
</comment>
<evidence type="ECO:0000256" key="7">
    <source>
        <dbReference type="SAM" id="MobiDB-lite"/>
    </source>
</evidence>
<feature type="domain" description="FAD/NAD(P)-binding" evidence="8">
    <location>
        <begin position="49"/>
        <end position="347"/>
    </location>
</feature>
<keyword evidence="2" id="KW-0285">Flavoprotein</keyword>
<dbReference type="SUPFAM" id="SSF51905">
    <property type="entry name" value="FAD/NAD(P)-binding domain"/>
    <property type="match status" value="2"/>
</dbReference>
<dbReference type="PANTHER" id="PTHR10632">
    <property type="entry name" value="SULFIDE:QUINONE OXIDOREDUCTASE"/>
    <property type="match status" value="1"/>
</dbReference>
<evidence type="ECO:0000256" key="1">
    <source>
        <dbReference type="ARBA" id="ARBA00001974"/>
    </source>
</evidence>
<evidence type="ECO:0000259" key="8">
    <source>
        <dbReference type="Pfam" id="PF07992"/>
    </source>
</evidence>
<keyword evidence="3" id="KW-0874">Quinone</keyword>
<dbReference type="AlphaFoldDB" id="A0A8J3C325"/>
<name>A0A8J3C325_9ACTN</name>
<dbReference type="InterPro" id="IPR023753">
    <property type="entry name" value="FAD/NAD-binding_dom"/>
</dbReference>
<dbReference type="GO" id="GO:0071949">
    <property type="term" value="F:FAD binding"/>
    <property type="evidence" value="ECO:0007669"/>
    <property type="project" value="TreeGrafter"/>
</dbReference>
<keyword evidence="10" id="KW-1185">Reference proteome</keyword>
<dbReference type="PRINTS" id="PR00368">
    <property type="entry name" value="FADPNR"/>
</dbReference>
<evidence type="ECO:0000256" key="6">
    <source>
        <dbReference type="ARBA" id="ARBA00023002"/>
    </source>
</evidence>
<evidence type="ECO:0000256" key="3">
    <source>
        <dbReference type="ARBA" id="ARBA00022719"/>
    </source>
</evidence>
<sequence length="441" mass="47907">MSTTTTPRRCRQVRPPVDVSPPAADGTRPPTTPTLNGGTVMAPPALHHRVLILGGGSAGIDVAARLRHAQAPDVGLIDPAETHYYQPLWTLVGGGCAPARESARPQASVMPKGVAWIKDAAEHVDPEERLVTTAGGVRVSYDHLVVCPGIQLDWHKIPGMADAMDTPAVSSNYTYATAPKTWELIRNLRSGTAVFTMPAGPIKCAGAPQKIAYLAADYWRRQGVLDDIRIVLVLPTPGMFGVKVFSDELERVAARYGIEVRFNSELVEVDAAGRQAIIVNHANDSKEAVTYDLMHIVPPQSAPDWLKATALADPDNPAGYVQIDKNTMQHTRYPNVFALGDAGNSPNSKTGAAIRKQAPVVARNLIATVANRPLPASYDGYASCPLTTARNKMLLAEFDYSLKPAPSFPFIDTTRERTDMWYLKRYGLPALYWNLMLRGRA</sequence>
<accession>A0A8J3C325</accession>
<dbReference type="GO" id="GO:0048038">
    <property type="term" value="F:quinone binding"/>
    <property type="evidence" value="ECO:0007669"/>
    <property type="project" value="UniProtKB-KW"/>
</dbReference>
<dbReference type="FunFam" id="3.50.50.60:FF:000034">
    <property type="entry name" value="sulfide:quinone oxidoreductase, mitochondrial"/>
    <property type="match status" value="1"/>
</dbReference>
<feature type="region of interest" description="Disordered" evidence="7">
    <location>
        <begin position="1"/>
        <end position="36"/>
    </location>
</feature>
<gene>
    <name evidence="9" type="ORF">GCM10012284_51310</name>
</gene>
<keyword evidence="4" id="KW-0274">FAD</keyword>
<evidence type="ECO:0000313" key="10">
    <source>
        <dbReference type="Proteomes" id="UP000656042"/>
    </source>
</evidence>
<keyword evidence="6" id="KW-0560">Oxidoreductase</keyword>
<protein>
    <submittedName>
        <fullName evidence="9">Pyridine nucleotide-disulfide oxidoreductase</fullName>
    </submittedName>
</protein>
<keyword evidence="5" id="KW-0809">Transit peptide</keyword>
<dbReference type="GO" id="GO:0070221">
    <property type="term" value="P:sulfide oxidation, using sulfide:quinone oxidoreductase"/>
    <property type="evidence" value="ECO:0007669"/>
    <property type="project" value="TreeGrafter"/>
</dbReference>
<evidence type="ECO:0000256" key="4">
    <source>
        <dbReference type="ARBA" id="ARBA00022827"/>
    </source>
</evidence>
<dbReference type="PANTHER" id="PTHR10632:SF2">
    <property type="entry name" value="SULFIDE:QUINONE OXIDOREDUCTASE, MITOCHONDRIAL"/>
    <property type="match status" value="1"/>
</dbReference>
<dbReference type="EMBL" id="BMMX01000034">
    <property type="protein sequence ID" value="GGL10280.1"/>
    <property type="molecule type" value="Genomic_DNA"/>
</dbReference>
<proteinExistence type="predicted"/>
<evidence type="ECO:0000313" key="9">
    <source>
        <dbReference type="EMBL" id="GGL10280.1"/>
    </source>
</evidence>
<dbReference type="InterPro" id="IPR036188">
    <property type="entry name" value="FAD/NAD-bd_sf"/>
</dbReference>
<dbReference type="Gene3D" id="3.50.50.60">
    <property type="entry name" value="FAD/NAD(P)-binding domain"/>
    <property type="match status" value="2"/>
</dbReference>
<comment type="caution">
    <text evidence="9">The sequence shown here is derived from an EMBL/GenBank/DDBJ whole genome shotgun (WGS) entry which is preliminary data.</text>
</comment>
<evidence type="ECO:0000256" key="5">
    <source>
        <dbReference type="ARBA" id="ARBA00022946"/>
    </source>
</evidence>
<reference evidence="9" key="2">
    <citation type="submission" date="2020-09" db="EMBL/GenBank/DDBJ databases">
        <authorList>
            <person name="Sun Q."/>
            <person name="Zhou Y."/>
        </authorList>
    </citation>
    <scope>NUCLEOTIDE SEQUENCE</scope>
    <source>
        <strain evidence="9">CGMCC 4.7299</strain>
    </source>
</reference>
<organism evidence="9 10">
    <name type="scientific">Mangrovihabitans endophyticus</name>
    <dbReference type="NCBI Taxonomy" id="1751298"/>
    <lineage>
        <taxon>Bacteria</taxon>
        <taxon>Bacillati</taxon>
        <taxon>Actinomycetota</taxon>
        <taxon>Actinomycetes</taxon>
        <taxon>Micromonosporales</taxon>
        <taxon>Micromonosporaceae</taxon>
        <taxon>Mangrovihabitans</taxon>
    </lineage>
</organism>
<dbReference type="Proteomes" id="UP000656042">
    <property type="component" value="Unassembled WGS sequence"/>
</dbReference>
<reference evidence="9" key="1">
    <citation type="journal article" date="2014" name="Int. J. Syst. Evol. Microbiol.">
        <title>Complete genome sequence of Corynebacterium casei LMG S-19264T (=DSM 44701T), isolated from a smear-ripened cheese.</title>
        <authorList>
            <consortium name="US DOE Joint Genome Institute (JGI-PGF)"/>
            <person name="Walter F."/>
            <person name="Albersmeier A."/>
            <person name="Kalinowski J."/>
            <person name="Ruckert C."/>
        </authorList>
    </citation>
    <scope>NUCLEOTIDE SEQUENCE</scope>
    <source>
        <strain evidence="9">CGMCC 4.7299</strain>
    </source>
</reference>
<dbReference type="Pfam" id="PF07992">
    <property type="entry name" value="Pyr_redox_2"/>
    <property type="match status" value="1"/>
</dbReference>